<dbReference type="Pfam" id="PF23748">
    <property type="entry name" value="Beta-prop_LRRK2"/>
    <property type="match status" value="1"/>
</dbReference>
<dbReference type="InterPro" id="IPR036322">
    <property type="entry name" value="WD40_repeat_dom_sf"/>
</dbReference>
<proteinExistence type="predicted"/>
<protein>
    <recommendedName>
        <fullName evidence="2">LRRK2 beta-propeller domain-containing protein</fullName>
    </recommendedName>
</protein>
<feature type="compositionally biased region" description="Low complexity" evidence="1">
    <location>
        <begin position="495"/>
        <end position="508"/>
    </location>
</feature>
<feature type="domain" description="LRRK2 beta-propeller" evidence="2">
    <location>
        <begin position="94"/>
        <end position="350"/>
    </location>
</feature>
<evidence type="ECO:0000313" key="3">
    <source>
        <dbReference type="EMBL" id="CAI8057271.1"/>
    </source>
</evidence>
<dbReference type="InterPro" id="IPR015943">
    <property type="entry name" value="WD40/YVTN_repeat-like_dom_sf"/>
</dbReference>
<organism evidence="3 4">
    <name type="scientific">Geodia barretti</name>
    <name type="common">Barrett's horny sponge</name>
    <dbReference type="NCBI Taxonomy" id="519541"/>
    <lineage>
        <taxon>Eukaryota</taxon>
        <taxon>Metazoa</taxon>
        <taxon>Porifera</taxon>
        <taxon>Demospongiae</taxon>
        <taxon>Heteroscleromorpha</taxon>
        <taxon>Tetractinellida</taxon>
        <taxon>Astrophorina</taxon>
        <taxon>Geodiidae</taxon>
        <taxon>Geodia</taxon>
    </lineage>
</organism>
<dbReference type="Gene3D" id="2.130.10.10">
    <property type="entry name" value="YVTN repeat-like/Quinoprotein amine dehydrogenase"/>
    <property type="match status" value="1"/>
</dbReference>
<sequence length="540" mass="56877">MARLESAHLGSVTVSMNVNGAVAVPELSFDPPSTFSPTSSLDSAIGDSPRPAGSSGKYLTYGGPGFSLAGFDAVTGSVDRIPVPLPLSYAELAECVAFPQSTVLCVSVVGETQVWVGTEAGSLHVFELGRNLRFASHSVTTLDGSLLCIASRHPNGADSSAGEDTGLQLALRSLRIDVLLGSSNGAVAIISGEAVPSGGLKNPNTALRKPRKVIDLGEREERGTEEGEGGRRVNCIVAVQTAEAGEVFWCTYGRAIVVIQREGWEETDRFDGAVGHSSDQISAPRDSEVIRLLPSEHGVWSALSHSSTITLWDTEQLAPKLTITCCTLCDADLGLPAASTPTLQITSLHFSSPYLLAGTSESDLLVFRLHKRNGSSARTSSDVSCSATGDSGSQALGYRLVTAEHCSQGPVLDLFTCPLRTPDDECRSPFHSMVTTPTSLQVLVVCGPKTTSSDVSSSTIIFFELILSPSPSPLTSPLQLPTPTRPLSGYDRRCSSVVSNSSTASSTTLRRRSHFDGSLPKLSLYSVSPSAHSLLPLRSS</sequence>
<reference evidence="3" key="1">
    <citation type="submission" date="2023-03" db="EMBL/GenBank/DDBJ databases">
        <authorList>
            <person name="Steffen K."/>
            <person name="Cardenas P."/>
        </authorList>
    </citation>
    <scope>NUCLEOTIDE SEQUENCE</scope>
</reference>
<feature type="compositionally biased region" description="Low complexity" evidence="1">
    <location>
        <begin position="474"/>
        <end position="488"/>
    </location>
</feature>
<dbReference type="SUPFAM" id="SSF50978">
    <property type="entry name" value="WD40 repeat-like"/>
    <property type="match status" value="1"/>
</dbReference>
<dbReference type="InterPro" id="IPR056602">
    <property type="entry name" value="Beta-prop_LRRK2"/>
</dbReference>
<feature type="region of interest" description="Disordered" evidence="1">
    <location>
        <begin position="474"/>
        <end position="510"/>
    </location>
</feature>
<dbReference type="EMBL" id="CASHTH010004430">
    <property type="protein sequence ID" value="CAI8057271.1"/>
    <property type="molecule type" value="Genomic_DNA"/>
</dbReference>
<name>A0AA35U123_GEOBA</name>
<evidence type="ECO:0000256" key="1">
    <source>
        <dbReference type="SAM" id="MobiDB-lite"/>
    </source>
</evidence>
<keyword evidence="4" id="KW-1185">Reference proteome</keyword>
<dbReference type="Proteomes" id="UP001174909">
    <property type="component" value="Unassembled WGS sequence"/>
</dbReference>
<comment type="caution">
    <text evidence="3">The sequence shown here is derived from an EMBL/GenBank/DDBJ whole genome shotgun (WGS) entry which is preliminary data.</text>
</comment>
<accession>A0AA35U123</accession>
<gene>
    <name evidence="3" type="ORF">GBAR_LOCUS31217</name>
</gene>
<evidence type="ECO:0000259" key="2">
    <source>
        <dbReference type="Pfam" id="PF23748"/>
    </source>
</evidence>
<dbReference type="AlphaFoldDB" id="A0AA35U123"/>
<evidence type="ECO:0000313" key="4">
    <source>
        <dbReference type="Proteomes" id="UP001174909"/>
    </source>
</evidence>